<dbReference type="GO" id="GO:0005829">
    <property type="term" value="C:cytosol"/>
    <property type="evidence" value="ECO:0007669"/>
    <property type="project" value="TreeGrafter"/>
</dbReference>
<proteinExistence type="inferred from homology"/>
<dbReference type="Pfam" id="PF00128">
    <property type="entry name" value="Alpha-amylase"/>
    <property type="match status" value="1"/>
</dbReference>
<comment type="subunit">
    <text evidence="10">Monomer.</text>
</comment>
<keyword evidence="9 10" id="KW-0119">Carbohydrate metabolism</keyword>
<dbReference type="FunFam" id="2.60.40.1180:FF:000002">
    <property type="entry name" value="1,4-alpha-glucan branching enzyme GlgB"/>
    <property type="match status" value="1"/>
</dbReference>
<evidence type="ECO:0000313" key="15">
    <source>
        <dbReference type="Proteomes" id="UP000019678"/>
    </source>
</evidence>
<feature type="active site" description="Proton donor" evidence="10 11">
    <location>
        <position position="451"/>
    </location>
</feature>
<feature type="region of interest" description="Disordered" evidence="12">
    <location>
        <begin position="1"/>
        <end position="39"/>
    </location>
</feature>
<dbReference type="STRING" id="1192034.CAP_8737"/>
<dbReference type="eggNOG" id="COG0296">
    <property type="taxonomic scope" value="Bacteria"/>
</dbReference>
<dbReference type="Proteomes" id="UP000019678">
    <property type="component" value="Unassembled WGS sequence"/>
</dbReference>
<dbReference type="GO" id="GO:0005978">
    <property type="term" value="P:glycogen biosynthetic process"/>
    <property type="evidence" value="ECO:0007669"/>
    <property type="project" value="UniProtKB-UniRule"/>
</dbReference>
<dbReference type="InterPro" id="IPR044143">
    <property type="entry name" value="GlgB_N_E_set_prok"/>
</dbReference>
<evidence type="ECO:0000256" key="3">
    <source>
        <dbReference type="ARBA" id="ARBA00004964"/>
    </source>
</evidence>
<dbReference type="InterPro" id="IPR013783">
    <property type="entry name" value="Ig-like_fold"/>
</dbReference>
<dbReference type="SUPFAM" id="SSF81296">
    <property type="entry name" value="E set domains"/>
    <property type="match status" value="1"/>
</dbReference>
<dbReference type="InterPro" id="IPR006407">
    <property type="entry name" value="GlgB"/>
</dbReference>
<dbReference type="NCBIfam" id="TIGR01515">
    <property type="entry name" value="branching_enzym"/>
    <property type="match status" value="1"/>
</dbReference>
<dbReference type="GO" id="GO:0004553">
    <property type="term" value="F:hydrolase activity, hydrolyzing O-glycosyl compounds"/>
    <property type="evidence" value="ECO:0007669"/>
    <property type="project" value="InterPro"/>
</dbReference>
<evidence type="ECO:0000256" key="11">
    <source>
        <dbReference type="PIRSR" id="PIRSR000463-1"/>
    </source>
</evidence>
<dbReference type="AlphaFoldDB" id="A0A017SWX7"/>
<dbReference type="Gene3D" id="3.20.20.80">
    <property type="entry name" value="Glycosidases"/>
    <property type="match status" value="1"/>
</dbReference>
<evidence type="ECO:0000259" key="13">
    <source>
        <dbReference type="SMART" id="SM00642"/>
    </source>
</evidence>
<evidence type="ECO:0000256" key="5">
    <source>
        <dbReference type="ARBA" id="ARBA00022600"/>
    </source>
</evidence>
<dbReference type="Gene3D" id="2.60.40.10">
    <property type="entry name" value="Immunoglobulins"/>
    <property type="match status" value="1"/>
</dbReference>
<feature type="compositionally biased region" description="Low complexity" evidence="12">
    <location>
        <begin position="1"/>
        <end position="16"/>
    </location>
</feature>
<dbReference type="GO" id="GO:0043169">
    <property type="term" value="F:cation binding"/>
    <property type="evidence" value="ECO:0007669"/>
    <property type="project" value="InterPro"/>
</dbReference>
<dbReference type="GO" id="GO:0003844">
    <property type="term" value="F:1,4-alpha-glucan branching enzyme activity"/>
    <property type="evidence" value="ECO:0007669"/>
    <property type="project" value="UniProtKB-UniRule"/>
</dbReference>
<evidence type="ECO:0000256" key="9">
    <source>
        <dbReference type="ARBA" id="ARBA00023277"/>
    </source>
</evidence>
<keyword evidence="5 10" id="KW-0321">Glycogen metabolism</keyword>
<dbReference type="Pfam" id="PF02922">
    <property type="entry name" value="CBM_48"/>
    <property type="match status" value="1"/>
</dbReference>
<dbReference type="InterPro" id="IPR017853">
    <property type="entry name" value="GH"/>
</dbReference>
<name>A0A017SWX7_9BACT</name>
<comment type="pathway">
    <text evidence="3 10">Glycan biosynthesis; glycogen biosynthesis.</text>
</comment>
<evidence type="ECO:0000256" key="8">
    <source>
        <dbReference type="ARBA" id="ARBA00023056"/>
    </source>
</evidence>
<dbReference type="FunFam" id="3.20.20.80:FF:000003">
    <property type="entry name" value="1,4-alpha-glucan branching enzyme GlgB"/>
    <property type="match status" value="1"/>
</dbReference>
<evidence type="ECO:0000256" key="1">
    <source>
        <dbReference type="ARBA" id="ARBA00000826"/>
    </source>
</evidence>
<dbReference type="InterPro" id="IPR006048">
    <property type="entry name" value="A-amylase/branching_C"/>
</dbReference>
<accession>A0A017SWX7</accession>
<gene>
    <name evidence="10" type="primary">glgB</name>
    <name evidence="14" type="ORF">CAP_8737</name>
</gene>
<evidence type="ECO:0000256" key="6">
    <source>
        <dbReference type="ARBA" id="ARBA00022676"/>
    </source>
</evidence>
<dbReference type="Gene3D" id="2.60.40.1180">
    <property type="entry name" value="Golgi alpha-mannosidase II"/>
    <property type="match status" value="1"/>
</dbReference>
<dbReference type="InterPro" id="IPR013780">
    <property type="entry name" value="Glyco_hydro_b"/>
</dbReference>
<evidence type="ECO:0000256" key="7">
    <source>
        <dbReference type="ARBA" id="ARBA00022679"/>
    </source>
</evidence>
<keyword evidence="15" id="KW-1185">Reference proteome</keyword>
<sequence>MKRRSSPPVRAARQSSPAPPTPAATAALAATSPQDAAREAALAPEVAAVPEAPAVVETAPVLAVPAAGEALAATEASATVEPEELHEMEHFRMGEMDLHLFHEGRHTRLHEKLGAHPARRGAKEGVFFAAWAPNAERVSVIGEFNDWHPGQHVMERRGGMGIWEVFVPGARVGQHYKLQIASHMGGSTIDKADPFAFRQAPAPDTASVVADIAYRWGDGAHMKGRSKSGLRNAPMSIYEVHLGSWMRVPDEGNRMLSYREIAPKLADYVAKLGFTHVELLPLTEHPFYGSWGYQTTGYFAATSRYGEPADLKFLIDTLHQRGIGVILDWVPGHFPHDAHGLASFDGTHLYEHASPLQGYHPEWNTYIFNYGRHEVRSFLLSSALFWVEEFHADGLRVDGVASMLYLDYGRKHGEWVPNEHGGRENLDAVALLRQVNESIYKQVPGVETIAEESTAWPLVSRPVYLGGLGFGFKWDLGWMHDTLKYLALDPIFRKFHHRSLTFRGMYAFTENFVMALSHDEVVYGKGSLINKMNGDHWQKFANLRLLYTYMWTQPGKKLLFMGGEFAQWKEWNHDTSLDWHLLHEAAHQKIQLLVGELNRAYREEPALHALDVDPKGFQWIDANDADHSVLVYERRGTREEDWIVVALNFTPVPLHNYRIGVPGAGAWEELINTDAETFGGSGHGNLGAVQAAPVPWQGRDFSLSLTLPPLGAILLKPRREAPPAGP</sequence>
<comment type="catalytic activity">
    <reaction evidence="1 10">
        <text>Transfers a segment of a (1-&gt;4)-alpha-D-glucan chain to a primary hydroxy group in a similar glucan chain.</text>
        <dbReference type="EC" id="2.4.1.18"/>
    </reaction>
</comment>
<dbReference type="HAMAP" id="MF_00685">
    <property type="entry name" value="GlgB"/>
    <property type="match status" value="1"/>
</dbReference>
<dbReference type="OrthoDB" id="9800174at2"/>
<evidence type="ECO:0000256" key="2">
    <source>
        <dbReference type="ARBA" id="ARBA00002953"/>
    </source>
</evidence>
<evidence type="ECO:0000256" key="4">
    <source>
        <dbReference type="ARBA" id="ARBA00009000"/>
    </source>
</evidence>
<evidence type="ECO:0000313" key="14">
    <source>
        <dbReference type="EMBL" id="EYF01080.1"/>
    </source>
</evidence>
<dbReference type="SUPFAM" id="SSF51445">
    <property type="entry name" value="(Trans)glycosidases"/>
    <property type="match status" value="1"/>
</dbReference>
<keyword evidence="8 10" id="KW-0320">Glycogen biosynthesis</keyword>
<dbReference type="CDD" id="cd02855">
    <property type="entry name" value="E_set_GBE_prok_N"/>
    <property type="match status" value="1"/>
</dbReference>
<dbReference type="PANTHER" id="PTHR43651:SF3">
    <property type="entry name" value="1,4-ALPHA-GLUCAN-BRANCHING ENZYME"/>
    <property type="match status" value="1"/>
</dbReference>
<dbReference type="SUPFAM" id="SSF51011">
    <property type="entry name" value="Glycosyl hydrolase domain"/>
    <property type="match status" value="1"/>
</dbReference>
<dbReference type="UniPathway" id="UPA00164"/>
<dbReference type="NCBIfam" id="NF008967">
    <property type="entry name" value="PRK12313.1"/>
    <property type="match status" value="1"/>
</dbReference>
<feature type="compositionally biased region" description="Low complexity" evidence="12">
    <location>
        <begin position="23"/>
        <end position="39"/>
    </location>
</feature>
<dbReference type="InterPro" id="IPR006047">
    <property type="entry name" value="GH13_cat_dom"/>
</dbReference>
<protein>
    <recommendedName>
        <fullName evidence="10">1,4-alpha-glucan branching enzyme GlgB</fullName>
        <ecNumber evidence="10">2.4.1.18</ecNumber>
    </recommendedName>
    <alternativeName>
        <fullName evidence="10">1,4-alpha-D-glucan:1,4-alpha-D-glucan 6-glucosyl-transferase</fullName>
    </alternativeName>
    <alternativeName>
        <fullName evidence="10">Alpha-(1-&gt;4)-glucan branching enzyme</fullName>
    </alternativeName>
    <alternativeName>
        <fullName evidence="10">Glycogen branching enzyme</fullName>
        <shortName evidence="10">BE</shortName>
    </alternativeName>
</protein>
<dbReference type="EMBL" id="ASRX01000090">
    <property type="protein sequence ID" value="EYF01080.1"/>
    <property type="molecule type" value="Genomic_DNA"/>
</dbReference>
<keyword evidence="6 10" id="KW-0328">Glycosyltransferase</keyword>
<dbReference type="PIRSF" id="PIRSF000463">
    <property type="entry name" value="GlgB"/>
    <property type="match status" value="1"/>
</dbReference>
<dbReference type="NCBIfam" id="NF003811">
    <property type="entry name" value="PRK05402.1"/>
    <property type="match status" value="1"/>
</dbReference>
<dbReference type="InterPro" id="IPR037439">
    <property type="entry name" value="Branching_enzy"/>
</dbReference>
<dbReference type="InterPro" id="IPR004193">
    <property type="entry name" value="Glyco_hydro_13_N"/>
</dbReference>
<dbReference type="CDD" id="cd11322">
    <property type="entry name" value="AmyAc_Glg_BE"/>
    <property type="match status" value="1"/>
</dbReference>
<comment type="similarity">
    <text evidence="4 10">Belongs to the glycosyl hydrolase 13 family. GlgB subfamily.</text>
</comment>
<comment type="function">
    <text evidence="2 10">Catalyzes the formation of the alpha-1,6-glucosidic linkages in glycogen by scission of a 1,4-alpha-linked oligosaccharide from growing alpha-1,4-glucan chains and the subsequent attachment of the oligosaccharide to the alpha-1,6 position.</text>
</comment>
<evidence type="ECO:0000256" key="12">
    <source>
        <dbReference type="SAM" id="MobiDB-lite"/>
    </source>
</evidence>
<reference evidence="14 15" key="1">
    <citation type="submission" date="2013-05" db="EMBL/GenBank/DDBJ databases">
        <title>Genome assembly of Chondromyces apiculatus DSM 436.</title>
        <authorList>
            <person name="Sharma G."/>
            <person name="Khatri I."/>
            <person name="Kaur C."/>
            <person name="Mayilraj S."/>
            <person name="Subramanian S."/>
        </authorList>
    </citation>
    <scope>NUCLEOTIDE SEQUENCE [LARGE SCALE GENOMIC DNA]</scope>
    <source>
        <strain evidence="14 15">DSM 436</strain>
    </source>
</reference>
<keyword evidence="7 10" id="KW-0808">Transferase</keyword>
<dbReference type="EC" id="2.4.1.18" evidence="10"/>
<dbReference type="InterPro" id="IPR014756">
    <property type="entry name" value="Ig_E-set"/>
</dbReference>
<dbReference type="SMART" id="SM00642">
    <property type="entry name" value="Aamy"/>
    <property type="match status" value="1"/>
</dbReference>
<feature type="domain" description="Glycosyl hydrolase family 13 catalytic" evidence="13">
    <location>
        <begin position="239"/>
        <end position="593"/>
    </location>
</feature>
<organism evidence="14 15">
    <name type="scientific">Chondromyces apiculatus DSM 436</name>
    <dbReference type="NCBI Taxonomy" id="1192034"/>
    <lineage>
        <taxon>Bacteria</taxon>
        <taxon>Pseudomonadati</taxon>
        <taxon>Myxococcota</taxon>
        <taxon>Polyangia</taxon>
        <taxon>Polyangiales</taxon>
        <taxon>Polyangiaceae</taxon>
        <taxon>Chondromyces</taxon>
    </lineage>
</organism>
<feature type="active site" description="Nucleophile" evidence="10 11">
    <location>
        <position position="398"/>
    </location>
</feature>
<dbReference type="PANTHER" id="PTHR43651">
    <property type="entry name" value="1,4-ALPHA-GLUCAN-BRANCHING ENZYME"/>
    <property type="match status" value="1"/>
</dbReference>
<dbReference type="Pfam" id="PF02806">
    <property type="entry name" value="Alpha-amylase_C"/>
    <property type="match status" value="1"/>
</dbReference>
<comment type="caution">
    <text evidence="14">The sequence shown here is derived from an EMBL/GenBank/DDBJ whole genome shotgun (WGS) entry which is preliminary data.</text>
</comment>
<evidence type="ECO:0000256" key="10">
    <source>
        <dbReference type="HAMAP-Rule" id="MF_00685"/>
    </source>
</evidence>